<gene>
    <name evidence="1" type="ORF">C6569_13815</name>
</gene>
<evidence type="ECO:0000313" key="1">
    <source>
        <dbReference type="EMBL" id="AVO46059.1"/>
    </source>
</evidence>
<dbReference type="KEGG" id="phr:C6569_13815"/>
<evidence type="ECO:0000313" key="2">
    <source>
        <dbReference type="Proteomes" id="UP000237889"/>
    </source>
</evidence>
<dbReference type="GO" id="GO:0032259">
    <property type="term" value="P:methylation"/>
    <property type="evidence" value="ECO:0007669"/>
    <property type="project" value="UniProtKB-KW"/>
</dbReference>
<dbReference type="EMBL" id="CP027668">
    <property type="protein sequence ID" value="AVO46059.1"/>
    <property type="molecule type" value="Genomic_DNA"/>
</dbReference>
<dbReference type="AlphaFoldDB" id="A0A2S0ND04"/>
<dbReference type="OrthoDB" id="7273451at2"/>
<dbReference type="Proteomes" id="UP000237889">
    <property type="component" value="Chromosome"/>
</dbReference>
<protein>
    <submittedName>
        <fullName evidence="1">SAM-dependent methyltransferase</fullName>
    </submittedName>
</protein>
<organism evidence="1 2">
    <name type="scientific">Phreatobacter cathodiphilus</name>
    <dbReference type="NCBI Taxonomy" id="1868589"/>
    <lineage>
        <taxon>Bacteria</taxon>
        <taxon>Pseudomonadati</taxon>
        <taxon>Pseudomonadota</taxon>
        <taxon>Alphaproteobacteria</taxon>
        <taxon>Hyphomicrobiales</taxon>
        <taxon>Phreatobacteraceae</taxon>
        <taxon>Phreatobacter</taxon>
    </lineage>
</organism>
<accession>A0A2S0ND04</accession>
<keyword evidence="1" id="KW-0808">Transferase</keyword>
<name>A0A2S0ND04_9HYPH</name>
<dbReference type="SUPFAM" id="SSF53335">
    <property type="entry name" value="S-adenosyl-L-methionine-dependent methyltransferases"/>
    <property type="match status" value="1"/>
</dbReference>
<dbReference type="InterPro" id="IPR029063">
    <property type="entry name" value="SAM-dependent_MTases_sf"/>
</dbReference>
<dbReference type="GO" id="GO:0008168">
    <property type="term" value="F:methyltransferase activity"/>
    <property type="evidence" value="ECO:0007669"/>
    <property type="project" value="UniProtKB-KW"/>
</dbReference>
<dbReference type="RefSeq" id="WP_106749400.1">
    <property type="nucleotide sequence ID" value="NZ_CP027668.1"/>
</dbReference>
<keyword evidence="2" id="KW-1185">Reference proteome</keyword>
<proteinExistence type="predicted"/>
<sequence>MSFSPEWLALREPADHAARSTDLMARLARHFAGRDRINVVDLGCGAGSNLRGTFAALPDVQDWRLVDYDPALLAAARARLAAWADEAHADGDRLLLRKDGKALSVAFHQADLTRDLATALPESADLVTAAALFDLVSPTWIDGFVAHLARRRLPLYTVLTYDGTERWDPPHPADAAMLAAFHAHQATDKGFGPAAGPKATRAMAEAFAAAGYDVARAPSPWELGPAFADLARELVTGFAGAVRETGRVPEADIAGWLAARRTRVTCHVGHEDLFAVPR</sequence>
<reference evidence="1 2" key="1">
    <citation type="submission" date="2018-03" db="EMBL/GenBank/DDBJ databases">
        <title>Genome sequencing of Phreatobacter sp.</title>
        <authorList>
            <person name="Kim S.-J."/>
            <person name="Heo J."/>
            <person name="Kwon S.-W."/>
        </authorList>
    </citation>
    <scope>NUCLEOTIDE SEQUENCE [LARGE SCALE GENOMIC DNA]</scope>
    <source>
        <strain evidence="1 2">S-12</strain>
    </source>
</reference>
<dbReference type="Gene3D" id="3.40.50.150">
    <property type="entry name" value="Vaccinia Virus protein VP39"/>
    <property type="match status" value="1"/>
</dbReference>
<keyword evidence="1" id="KW-0489">Methyltransferase</keyword>